<proteinExistence type="inferred from homology"/>
<dbReference type="Proteomes" id="UP000664277">
    <property type="component" value="Unassembled WGS sequence"/>
</dbReference>
<evidence type="ECO:0000313" key="5">
    <source>
        <dbReference type="Proteomes" id="UP000664277"/>
    </source>
</evidence>
<protein>
    <submittedName>
        <fullName evidence="4">Hydrogenase formation protein HypD</fullName>
    </submittedName>
</protein>
<dbReference type="Pfam" id="PF01924">
    <property type="entry name" value="HypD"/>
    <property type="match status" value="1"/>
</dbReference>
<dbReference type="PIRSF" id="PIRSF005622">
    <property type="entry name" value="Hydrgn_mat_hypD"/>
    <property type="match status" value="1"/>
</dbReference>
<dbReference type="NCBIfam" id="TIGR00075">
    <property type="entry name" value="hypD"/>
    <property type="match status" value="1"/>
</dbReference>
<organism evidence="4 5">
    <name type="scientific">Candidatus Obscuribacter phosphatis</name>
    <dbReference type="NCBI Taxonomy" id="1906157"/>
    <lineage>
        <taxon>Bacteria</taxon>
        <taxon>Bacillati</taxon>
        <taxon>Candidatus Melainabacteria</taxon>
        <taxon>Candidatus Obscuribacterales</taxon>
        <taxon>Candidatus Obscuribacteraceae</taxon>
        <taxon>Candidatus Obscuribacter</taxon>
    </lineage>
</organism>
<reference evidence="4" key="1">
    <citation type="submission" date="2021-02" db="EMBL/GenBank/DDBJ databases">
        <title>Genome-Resolved Metagenomics of a Microbial Community Performing Photosynthetic Biological Nutrient Removal.</title>
        <authorList>
            <person name="Mcdaniel E.A."/>
        </authorList>
    </citation>
    <scope>NUCLEOTIDE SEQUENCE</scope>
    <source>
        <strain evidence="4">UWPOB_OBS1</strain>
    </source>
</reference>
<dbReference type="Gene3D" id="3.40.50.11750">
    <property type="entry name" value="HypD, alpha/beta domain 1"/>
    <property type="match status" value="2"/>
</dbReference>
<name>A0A8J7TNA3_9BACT</name>
<dbReference type="PANTHER" id="PTHR30149:SF0">
    <property type="entry name" value="HYDROGENASE MATURATION FACTOR HYPD"/>
    <property type="match status" value="1"/>
</dbReference>
<dbReference type="GO" id="GO:0051539">
    <property type="term" value="F:4 iron, 4 sulfur cluster binding"/>
    <property type="evidence" value="ECO:0007669"/>
    <property type="project" value="TreeGrafter"/>
</dbReference>
<dbReference type="GO" id="GO:0051604">
    <property type="term" value="P:protein maturation"/>
    <property type="evidence" value="ECO:0007669"/>
    <property type="project" value="TreeGrafter"/>
</dbReference>
<evidence type="ECO:0000256" key="3">
    <source>
        <dbReference type="ARBA" id="ARBA00023004"/>
    </source>
</evidence>
<dbReference type="InterPro" id="IPR042244">
    <property type="entry name" value="HypD_2_sf"/>
</dbReference>
<accession>A0A8J7TNA3</accession>
<evidence type="ECO:0000313" key="4">
    <source>
        <dbReference type="EMBL" id="MBN8660823.1"/>
    </source>
</evidence>
<dbReference type="AlphaFoldDB" id="A0A8J7TNA3"/>
<dbReference type="GO" id="GO:0005506">
    <property type="term" value="F:iron ion binding"/>
    <property type="evidence" value="ECO:0007669"/>
    <property type="project" value="TreeGrafter"/>
</dbReference>
<comment type="caution">
    <text evidence="4">The sequence shown here is derived from an EMBL/GenBank/DDBJ whole genome shotgun (WGS) entry which is preliminary data.</text>
</comment>
<keyword evidence="3" id="KW-0408">Iron</keyword>
<sequence length="377" mass="41513">MKFVDEFRDPELIKSTVNEIESLMHGRTYRVMEVCGGHTHSIYRFGLEQLLPSSLEFIHGPGCPVCILPMDRVDEGLKLAAQKNVILAAYGDMMRVPGHSGSALELKARGLDIRMVYSPLDALKLAVDNPHSQVVFFAIGFETTAPATALTVLKAQELGLSNFSVFVNHVTVIPPMRAVLDDPDLNIDGFIGPGHVATVIGACAYDEIARDYKKPVVVSGFEPLDILQSLVLLLRQLNNGEARVENQYARVVPWAPNAMASTVLARVFELRPTFEWRGLGAILQSAVKLRPQFGQYDAEVRFADVLANHRIKLEKDRIERGRGPSTPCGEVLKGLIKPNQCALFGKECRPEKPLGALMVSSEGACAAHFNYAHERVD</sequence>
<dbReference type="PANTHER" id="PTHR30149">
    <property type="entry name" value="HYDROGENASE PROTEIN ASSEMBLY PROTEIN HYPD"/>
    <property type="match status" value="1"/>
</dbReference>
<dbReference type="InterPro" id="IPR042243">
    <property type="entry name" value="HypD_1"/>
</dbReference>
<dbReference type="Gene3D" id="6.10.20.100">
    <property type="match status" value="1"/>
</dbReference>
<dbReference type="InterPro" id="IPR002780">
    <property type="entry name" value="Hyd_form_HypD"/>
</dbReference>
<dbReference type="EMBL" id="JAFLCK010000013">
    <property type="protein sequence ID" value="MBN8660823.1"/>
    <property type="molecule type" value="Genomic_DNA"/>
</dbReference>
<dbReference type="GO" id="GO:0070025">
    <property type="term" value="F:carbon monoxide binding"/>
    <property type="evidence" value="ECO:0007669"/>
    <property type="project" value="TreeGrafter"/>
</dbReference>
<keyword evidence="2" id="KW-0479">Metal-binding</keyword>
<evidence type="ECO:0000256" key="1">
    <source>
        <dbReference type="ARBA" id="ARBA00007888"/>
    </source>
</evidence>
<gene>
    <name evidence="4" type="primary">hypD</name>
    <name evidence="4" type="ORF">J0M35_10690</name>
</gene>
<evidence type="ECO:0000256" key="2">
    <source>
        <dbReference type="ARBA" id="ARBA00022723"/>
    </source>
</evidence>
<comment type="similarity">
    <text evidence="1">Belongs to the HypD family.</text>
</comment>